<dbReference type="EMBL" id="QZKI01000026">
    <property type="protein sequence ID" value="RJP73552.1"/>
    <property type="molecule type" value="Genomic_DNA"/>
</dbReference>
<name>A0A419F527_9BACT</name>
<dbReference type="InterPro" id="IPR014710">
    <property type="entry name" value="RmlC-like_jellyroll"/>
</dbReference>
<accession>A0A419F527</accession>
<dbReference type="InterPro" id="IPR000888">
    <property type="entry name" value="RmlC-like"/>
</dbReference>
<dbReference type="PANTHER" id="PTHR21047">
    <property type="entry name" value="DTDP-6-DEOXY-D-GLUCOSE-3,5 EPIMERASE"/>
    <property type="match status" value="1"/>
</dbReference>
<evidence type="ECO:0000256" key="8">
    <source>
        <dbReference type="PIRSR" id="PIRSR600888-3"/>
    </source>
</evidence>
<evidence type="ECO:0000313" key="10">
    <source>
        <dbReference type="Proteomes" id="UP000285961"/>
    </source>
</evidence>
<protein>
    <recommendedName>
        <fullName evidence="4">dTDP-4-dehydrorhamnose 3,5-epimerase</fullName>
        <ecNumber evidence="3">5.1.3.13</ecNumber>
    </recommendedName>
    <alternativeName>
        <fullName evidence="6">Thymidine diphospho-4-keto-rhamnose 3,5-epimerase</fullName>
    </alternativeName>
    <alternativeName>
        <fullName evidence="5">dTDP-4-keto-6-deoxyglucose 3,5-epimerase</fullName>
    </alternativeName>
    <alternativeName>
        <fullName evidence="7">dTDP-6-deoxy-D-xylo-4-hexulose 3,5-epimerase</fullName>
    </alternativeName>
</protein>
<feature type="site" description="Participates in a stacking interaction with the thymidine ring of dTDP-4-oxo-6-deoxyglucose" evidence="8">
    <location>
        <position position="125"/>
    </location>
</feature>
<dbReference type="InterPro" id="IPR011051">
    <property type="entry name" value="RmlC_Cupin_sf"/>
</dbReference>
<dbReference type="EC" id="5.1.3.13" evidence="3"/>
<dbReference type="Proteomes" id="UP000285961">
    <property type="component" value="Unassembled WGS sequence"/>
</dbReference>
<dbReference type="SUPFAM" id="SSF51182">
    <property type="entry name" value="RmlC-like cupins"/>
    <property type="match status" value="1"/>
</dbReference>
<dbReference type="PANTHER" id="PTHR21047:SF2">
    <property type="entry name" value="THYMIDINE DIPHOSPHO-4-KETO-RHAMNOSE 3,5-EPIMERASE"/>
    <property type="match status" value="1"/>
</dbReference>
<evidence type="ECO:0000256" key="1">
    <source>
        <dbReference type="ARBA" id="ARBA00001298"/>
    </source>
</evidence>
<dbReference type="GO" id="GO:0019305">
    <property type="term" value="P:dTDP-rhamnose biosynthetic process"/>
    <property type="evidence" value="ECO:0007669"/>
    <property type="project" value="TreeGrafter"/>
</dbReference>
<proteinExistence type="predicted"/>
<dbReference type="Pfam" id="PF00908">
    <property type="entry name" value="dTDP_sugar_isom"/>
    <property type="match status" value="1"/>
</dbReference>
<sequence length="149" mass="17171">MIQGVRLINLVAHVDDRGYLIEILRATDDHFTKFGQVYLVGNMARGTIRAFHKHEALWDWFFISHGSAKFALKDDRPESPTYGQMETHVITQRNPALLVVPPGVFHGWMSLEDDTQMISTASEVYNRQKPDEVRVPPDSFGYRWEVQGR</sequence>
<evidence type="ECO:0000313" key="9">
    <source>
        <dbReference type="EMBL" id="RJP73552.1"/>
    </source>
</evidence>
<evidence type="ECO:0000256" key="3">
    <source>
        <dbReference type="ARBA" id="ARBA00012098"/>
    </source>
</evidence>
<evidence type="ECO:0000256" key="4">
    <source>
        <dbReference type="ARBA" id="ARBA00019595"/>
    </source>
</evidence>
<dbReference type="GO" id="GO:0008830">
    <property type="term" value="F:dTDP-4-dehydrorhamnose 3,5-epimerase activity"/>
    <property type="evidence" value="ECO:0007669"/>
    <property type="project" value="UniProtKB-EC"/>
</dbReference>
<dbReference type="GO" id="GO:0000271">
    <property type="term" value="P:polysaccharide biosynthetic process"/>
    <property type="evidence" value="ECO:0007669"/>
    <property type="project" value="TreeGrafter"/>
</dbReference>
<evidence type="ECO:0000256" key="2">
    <source>
        <dbReference type="ARBA" id="ARBA00001997"/>
    </source>
</evidence>
<reference evidence="9 10" key="1">
    <citation type="journal article" date="2017" name="ISME J.">
        <title>Energy and carbon metabolisms in a deep terrestrial subsurface fluid microbial community.</title>
        <authorList>
            <person name="Momper L."/>
            <person name="Jungbluth S.P."/>
            <person name="Lee M.D."/>
            <person name="Amend J.P."/>
        </authorList>
    </citation>
    <scope>NUCLEOTIDE SEQUENCE [LARGE SCALE GENOMIC DNA]</scope>
    <source>
        <strain evidence="9">SURF_17</strain>
    </source>
</reference>
<evidence type="ECO:0000256" key="6">
    <source>
        <dbReference type="ARBA" id="ARBA00031424"/>
    </source>
</evidence>
<gene>
    <name evidence="9" type="ORF">C4532_04370</name>
</gene>
<comment type="function">
    <text evidence="2">Catalyzes the epimerization of the C3' and C5'positions of dTDP-6-deoxy-D-xylo-4-hexulose, forming dTDP-6-deoxy-L-lyxo-4-hexulose.</text>
</comment>
<comment type="catalytic activity">
    <reaction evidence="1">
        <text>dTDP-4-dehydro-6-deoxy-alpha-D-glucose = dTDP-4-dehydro-beta-L-rhamnose</text>
        <dbReference type="Rhea" id="RHEA:16969"/>
        <dbReference type="ChEBI" id="CHEBI:57649"/>
        <dbReference type="ChEBI" id="CHEBI:62830"/>
        <dbReference type="EC" id="5.1.3.13"/>
    </reaction>
</comment>
<evidence type="ECO:0000256" key="5">
    <source>
        <dbReference type="ARBA" id="ARBA00029758"/>
    </source>
</evidence>
<evidence type="ECO:0000256" key="7">
    <source>
        <dbReference type="ARBA" id="ARBA00033311"/>
    </source>
</evidence>
<dbReference type="GO" id="GO:0005829">
    <property type="term" value="C:cytosol"/>
    <property type="evidence" value="ECO:0007669"/>
    <property type="project" value="TreeGrafter"/>
</dbReference>
<dbReference type="Gene3D" id="2.60.120.10">
    <property type="entry name" value="Jelly Rolls"/>
    <property type="match status" value="1"/>
</dbReference>
<comment type="caution">
    <text evidence="9">The sequence shown here is derived from an EMBL/GenBank/DDBJ whole genome shotgun (WGS) entry which is preliminary data.</text>
</comment>
<organism evidence="9 10">
    <name type="scientific">Candidatus Abyssobacteria bacterium SURF_17</name>
    <dbReference type="NCBI Taxonomy" id="2093361"/>
    <lineage>
        <taxon>Bacteria</taxon>
        <taxon>Pseudomonadati</taxon>
        <taxon>Candidatus Hydrogenedentota</taxon>
        <taxon>Candidatus Abyssobacteria</taxon>
    </lineage>
</organism>
<dbReference type="AlphaFoldDB" id="A0A419F527"/>